<dbReference type="AlphaFoldDB" id="A0AAD3SYM9"/>
<dbReference type="Gene3D" id="1.20.930.10">
    <property type="entry name" value="Conserved domain common to transcription factors TFIIS, elongin A, CRSP70"/>
    <property type="match status" value="1"/>
</dbReference>
<sequence>MEKELVELFEAAKKAADAAAMDDGSVDETRCLDALQRLKDFPVNYQILVTTQVLFTDSVLHIIDSFGFHGVPDYGNVR</sequence>
<dbReference type="SUPFAM" id="SSF47676">
    <property type="entry name" value="Conserved domain common to transcription factors TFIIS, elongin A, CRSP70"/>
    <property type="match status" value="1"/>
</dbReference>
<dbReference type="InterPro" id="IPR035441">
    <property type="entry name" value="TFIIS/LEDGF_dom_sf"/>
</dbReference>
<reference evidence="1" key="1">
    <citation type="submission" date="2023-05" db="EMBL/GenBank/DDBJ databases">
        <title>Nepenthes gracilis genome sequencing.</title>
        <authorList>
            <person name="Fukushima K."/>
        </authorList>
    </citation>
    <scope>NUCLEOTIDE SEQUENCE</scope>
    <source>
        <strain evidence="1">SING2019-196</strain>
    </source>
</reference>
<comment type="caution">
    <text evidence="1">The sequence shown here is derived from an EMBL/GenBank/DDBJ whole genome shotgun (WGS) entry which is preliminary data.</text>
</comment>
<keyword evidence="2" id="KW-1185">Reference proteome</keyword>
<dbReference type="Proteomes" id="UP001279734">
    <property type="component" value="Unassembled WGS sequence"/>
</dbReference>
<organism evidence="1 2">
    <name type="scientific">Nepenthes gracilis</name>
    <name type="common">Slender pitcher plant</name>
    <dbReference type="NCBI Taxonomy" id="150966"/>
    <lineage>
        <taxon>Eukaryota</taxon>
        <taxon>Viridiplantae</taxon>
        <taxon>Streptophyta</taxon>
        <taxon>Embryophyta</taxon>
        <taxon>Tracheophyta</taxon>
        <taxon>Spermatophyta</taxon>
        <taxon>Magnoliopsida</taxon>
        <taxon>eudicotyledons</taxon>
        <taxon>Gunneridae</taxon>
        <taxon>Pentapetalae</taxon>
        <taxon>Caryophyllales</taxon>
        <taxon>Nepenthaceae</taxon>
        <taxon>Nepenthes</taxon>
    </lineage>
</organism>
<gene>
    <name evidence="1" type="ORF">Nepgr_021187</name>
</gene>
<proteinExistence type="predicted"/>
<evidence type="ECO:0000313" key="1">
    <source>
        <dbReference type="EMBL" id="GMH19346.1"/>
    </source>
</evidence>
<evidence type="ECO:0000313" key="2">
    <source>
        <dbReference type="Proteomes" id="UP001279734"/>
    </source>
</evidence>
<dbReference type="EMBL" id="BSYO01000020">
    <property type="protein sequence ID" value="GMH19346.1"/>
    <property type="molecule type" value="Genomic_DNA"/>
</dbReference>
<protein>
    <submittedName>
        <fullName evidence="1">Uncharacterized protein</fullName>
    </submittedName>
</protein>
<name>A0AAD3SYM9_NEPGR</name>
<accession>A0AAD3SYM9</accession>